<organism evidence="1 2">
    <name type="scientific">Sphingobium yanoikuyae</name>
    <name type="common">Sphingomonas yanoikuyae</name>
    <dbReference type="NCBI Taxonomy" id="13690"/>
    <lineage>
        <taxon>Bacteria</taxon>
        <taxon>Pseudomonadati</taxon>
        <taxon>Pseudomonadota</taxon>
        <taxon>Alphaproteobacteria</taxon>
        <taxon>Sphingomonadales</taxon>
        <taxon>Sphingomonadaceae</taxon>
        <taxon>Sphingobium</taxon>
    </lineage>
</organism>
<proteinExistence type="predicted"/>
<dbReference type="Gene3D" id="1.10.10.10">
    <property type="entry name" value="Winged helix-like DNA-binding domain superfamily/Winged helix DNA-binding domain"/>
    <property type="match status" value="1"/>
</dbReference>
<reference evidence="1 2" key="1">
    <citation type="submission" date="2017-10" db="EMBL/GenBank/DDBJ databases">
        <title>Sphingobium yanoikuyae S72.</title>
        <authorList>
            <person name="Sanchez E."/>
            <person name="Bustos P."/>
            <person name="Mendoza P."/>
            <person name="Guo X."/>
            <person name="Mendoza A."/>
        </authorList>
    </citation>
    <scope>NUCLEOTIDE SEQUENCE [LARGE SCALE GENOMIC DNA]</scope>
    <source>
        <strain evidence="1 2">S72</strain>
    </source>
</reference>
<dbReference type="SUPFAM" id="SSF46894">
    <property type="entry name" value="C-terminal effector domain of the bipartite response regulators"/>
    <property type="match status" value="1"/>
</dbReference>
<gene>
    <name evidence="1" type="ORF">A6768_11780</name>
</gene>
<sequence length="74" mass="8756">MDRDHERGRQIWMIAAPRMTRLAVIILRLRVGRGWSTQRICRRLHISRRTCRRHMGIAVRQIALAVAQLEKKKG</sequence>
<dbReference type="AlphaFoldDB" id="A0A291MZU7"/>
<protein>
    <submittedName>
        <fullName evidence="1">Uncharacterized protein</fullName>
    </submittedName>
</protein>
<dbReference type="Pfam" id="PF13384">
    <property type="entry name" value="HTH_23"/>
    <property type="match status" value="1"/>
</dbReference>
<evidence type="ECO:0000313" key="2">
    <source>
        <dbReference type="Proteomes" id="UP000219422"/>
    </source>
</evidence>
<dbReference type="GO" id="GO:0006355">
    <property type="term" value="P:regulation of DNA-templated transcription"/>
    <property type="evidence" value="ECO:0007669"/>
    <property type="project" value="InterPro"/>
</dbReference>
<dbReference type="InterPro" id="IPR016032">
    <property type="entry name" value="Sig_transdc_resp-reg_C-effctor"/>
</dbReference>
<dbReference type="InterPro" id="IPR036388">
    <property type="entry name" value="WH-like_DNA-bd_sf"/>
</dbReference>
<accession>A0A291MZU7</accession>
<dbReference type="Proteomes" id="UP000219422">
    <property type="component" value="Chromosome"/>
</dbReference>
<evidence type="ECO:0000313" key="1">
    <source>
        <dbReference type="EMBL" id="ATI80606.1"/>
    </source>
</evidence>
<dbReference type="GO" id="GO:0003677">
    <property type="term" value="F:DNA binding"/>
    <property type="evidence" value="ECO:0007669"/>
    <property type="project" value="InterPro"/>
</dbReference>
<name>A0A291MZU7_SPHYA</name>
<dbReference type="KEGG" id="sya:A6768_11780"/>
<dbReference type="EMBL" id="CP023741">
    <property type="protein sequence ID" value="ATI80606.1"/>
    <property type="molecule type" value="Genomic_DNA"/>
</dbReference>